<dbReference type="Pfam" id="PF13449">
    <property type="entry name" value="Phytase-like"/>
    <property type="match status" value="1"/>
</dbReference>
<keyword evidence="4" id="KW-1185">Reference proteome</keyword>
<reference evidence="3 4" key="1">
    <citation type="submission" date="2019-06" db="EMBL/GenBank/DDBJ databases">
        <title>Sequencing the genomes of 1000 actinobacteria strains.</title>
        <authorList>
            <person name="Klenk H.-P."/>
        </authorList>
    </citation>
    <scope>NUCLEOTIDE SEQUENCE [LARGE SCALE GENOMIC DNA]</scope>
    <source>
        <strain evidence="3 4">DSM 45015</strain>
    </source>
</reference>
<dbReference type="AlphaFoldDB" id="A0A543NLU2"/>
<comment type="caution">
    <text evidence="3">The sequence shown here is derived from an EMBL/GenBank/DDBJ whole genome shotgun (WGS) entry which is preliminary data.</text>
</comment>
<organism evidence="3 4">
    <name type="scientific">Haloactinospora alba</name>
    <dbReference type="NCBI Taxonomy" id="405555"/>
    <lineage>
        <taxon>Bacteria</taxon>
        <taxon>Bacillati</taxon>
        <taxon>Actinomycetota</taxon>
        <taxon>Actinomycetes</taxon>
        <taxon>Streptosporangiales</taxon>
        <taxon>Nocardiopsidaceae</taxon>
        <taxon>Haloactinospora</taxon>
    </lineage>
</organism>
<dbReference type="EMBL" id="VFQC01000001">
    <property type="protein sequence ID" value="TQN32801.1"/>
    <property type="molecule type" value="Genomic_DNA"/>
</dbReference>
<evidence type="ECO:0000259" key="2">
    <source>
        <dbReference type="Pfam" id="PF13449"/>
    </source>
</evidence>
<feature type="chain" id="PRO_5021933474" description="Phytase-like domain-containing protein" evidence="1">
    <location>
        <begin position="27"/>
        <end position="390"/>
    </location>
</feature>
<keyword evidence="1" id="KW-0732">Signal</keyword>
<dbReference type="InterPro" id="IPR027372">
    <property type="entry name" value="Phytase-like_dom"/>
</dbReference>
<proteinExistence type="predicted"/>
<protein>
    <recommendedName>
        <fullName evidence="2">Phytase-like domain-containing protein</fullName>
    </recommendedName>
</protein>
<dbReference type="Proteomes" id="UP000317422">
    <property type="component" value="Unassembled WGS sequence"/>
</dbReference>
<dbReference type="OrthoDB" id="9758957at2"/>
<gene>
    <name evidence="3" type="ORF">FHX37_2784</name>
</gene>
<name>A0A543NLU2_9ACTN</name>
<accession>A0A543NLU2</accession>
<dbReference type="RefSeq" id="WP_141924250.1">
    <property type="nucleotide sequence ID" value="NZ_VFQC01000001.1"/>
</dbReference>
<sequence>MPAPTRLAAAGALALSLTAAPQPASAEPAGDSPVRLLGSATVPHGTTVAGTTVGGLSGIDRDPATGRYLLLSDDRSRHDPARFYTADIDVSRDAPPEVDITGVRTLRAEDGSPYPPLGEFAASGCASPDARCAREGTVDPEEVRVGPRGRVWWTTEGERSAEPRVRLHPQVRVADRDGTTTRRLPVPHLLRMSPAQRGPRANLTLEGMDLTPGGDVVTAMEGPLLQDGAVPTPEEGAVARFTRTSGDGTVRAQYGYPVDPVPAAPDPAGGAADNGVSALLADPARPGEYLVVERAYVSGVGNDIRVYRADTTRAADIAGVPALEWGHRDPRLVEKTLLADLGDTGLEHVDNVEGATWGPRLPGGERTLLLVTDDNFSTNQETQVIALAVG</sequence>
<evidence type="ECO:0000313" key="4">
    <source>
        <dbReference type="Proteomes" id="UP000317422"/>
    </source>
</evidence>
<evidence type="ECO:0000313" key="3">
    <source>
        <dbReference type="EMBL" id="TQN32801.1"/>
    </source>
</evidence>
<feature type="signal peptide" evidence="1">
    <location>
        <begin position="1"/>
        <end position="26"/>
    </location>
</feature>
<feature type="domain" description="Phytase-like" evidence="2">
    <location>
        <begin position="51"/>
        <end position="376"/>
    </location>
</feature>
<evidence type="ECO:0000256" key="1">
    <source>
        <dbReference type="SAM" id="SignalP"/>
    </source>
</evidence>